<name>A0A2A5J449_RHOSG</name>
<reference evidence="2 3" key="1">
    <citation type="submission" date="2017-07" db="EMBL/GenBank/DDBJ databases">
        <title>Draft sequence of Rhodococcus enclensis 23b-28.</title>
        <authorList>
            <person name="Besaury L."/>
            <person name="Sancelme M."/>
            <person name="Amato P."/>
            <person name="Lallement A."/>
            <person name="Delort A.-M."/>
        </authorList>
    </citation>
    <scope>NUCLEOTIDE SEQUENCE [LARGE SCALE GENOMIC DNA]</scope>
    <source>
        <strain evidence="2 3">23b-28</strain>
    </source>
</reference>
<dbReference type="EMBL" id="NOVD01000031">
    <property type="protein sequence ID" value="PCK24365.1"/>
    <property type="molecule type" value="Genomic_DNA"/>
</dbReference>
<dbReference type="AlphaFoldDB" id="A0A2A5J449"/>
<evidence type="ECO:0000313" key="3">
    <source>
        <dbReference type="Proteomes" id="UP000230886"/>
    </source>
</evidence>
<protein>
    <submittedName>
        <fullName evidence="2">Uncharacterized protein</fullName>
    </submittedName>
</protein>
<sequence length="365" mass="38957">MSMTDEIDAAVAAAAGGLDIAEGDVRAAGEGPCSPDEARELISKAIDAADTFQSTMRQLFVRRAHEALGYPTPREMLLSEFRGSLINPRTGAPYGDSHVHRMARVAWLTWAVAERTGVDMTELEIPERPLREISPGVDRAGDRDLVDQIADRVDQIARGKHATADDVSGVIDDVINENAGRKPRAQPDPDDVPPEAPPGDFDSIQGEGEFGGRAVSPRKPATSNDEDVDGSYSPDSGPQPAHGGGQNGAATAAFEGGGNENLPPVPPGAHDGTHLDMKSAMTALREHGDFVRHLQDINSIGERLPDVAAVRSKLPDFLDAVDDTELHAFRSQVAAAKDFLEEAIAAKSALDAVLEESDFRIDDMY</sequence>
<accession>A0A2A5J449</accession>
<comment type="caution">
    <text evidence="2">The sequence shown here is derived from an EMBL/GenBank/DDBJ whole genome shotgun (WGS) entry which is preliminary data.</text>
</comment>
<proteinExistence type="predicted"/>
<organism evidence="2 3">
    <name type="scientific">Rhodococcus qingshengii</name>
    <dbReference type="NCBI Taxonomy" id="334542"/>
    <lineage>
        <taxon>Bacteria</taxon>
        <taxon>Bacillati</taxon>
        <taxon>Actinomycetota</taxon>
        <taxon>Actinomycetes</taxon>
        <taxon>Mycobacteriales</taxon>
        <taxon>Nocardiaceae</taxon>
        <taxon>Rhodococcus</taxon>
        <taxon>Rhodococcus erythropolis group</taxon>
    </lineage>
</organism>
<dbReference type="RefSeq" id="WP_099698405.1">
    <property type="nucleotide sequence ID" value="NZ_NOVD01000031.1"/>
</dbReference>
<feature type="region of interest" description="Disordered" evidence="1">
    <location>
        <begin position="178"/>
        <end position="274"/>
    </location>
</feature>
<evidence type="ECO:0000256" key="1">
    <source>
        <dbReference type="SAM" id="MobiDB-lite"/>
    </source>
</evidence>
<gene>
    <name evidence="2" type="ORF">CHR55_26105</name>
</gene>
<evidence type="ECO:0000313" key="2">
    <source>
        <dbReference type="EMBL" id="PCK24365.1"/>
    </source>
</evidence>
<dbReference type="Proteomes" id="UP000230886">
    <property type="component" value="Unassembled WGS sequence"/>
</dbReference>